<dbReference type="AlphaFoldDB" id="A0A2G1VM65"/>
<keyword evidence="2" id="KW-1185">Reference proteome</keyword>
<name>A0A2G1VM65_9FLAO</name>
<protein>
    <submittedName>
        <fullName evidence="1">Uncharacterized protein</fullName>
    </submittedName>
</protein>
<accession>A0A2G1VM65</accession>
<sequence>MGFRRIGVIGFALAMAAMQEDMLITERGSVAKSIPDYKPQRVKNDYGNQGLKKMIEDYKLIQRGECKKGARKQAMIISKIEGFIAKGLIHQNDLS</sequence>
<organism evidence="1 2">
    <name type="scientific">Leeuwenhoekiella nanhaiensis</name>
    <dbReference type="NCBI Taxonomy" id="1655491"/>
    <lineage>
        <taxon>Bacteria</taxon>
        <taxon>Pseudomonadati</taxon>
        <taxon>Bacteroidota</taxon>
        <taxon>Flavobacteriia</taxon>
        <taxon>Flavobacteriales</taxon>
        <taxon>Flavobacteriaceae</taxon>
        <taxon>Leeuwenhoekiella</taxon>
    </lineage>
</organism>
<reference evidence="1 2" key="1">
    <citation type="submission" date="2017-08" db="EMBL/GenBank/DDBJ databases">
        <title>The whole genome shortgun sequences of strain Leeuwenhoekiella nanhaiensis G18 from the South China Sea.</title>
        <authorList>
            <person name="Liu Q."/>
        </authorList>
    </citation>
    <scope>NUCLEOTIDE SEQUENCE [LARGE SCALE GENOMIC DNA]</scope>
    <source>
        <strain evidence="1 2">G18</strain>
    </source>
</reference>
<comment type="caution">
    <text evidence="1">The sequence shown here is derived from an EMBL/GenBank/DDBJ whole genome shotgun (WGS) entry which is preliminary data.</text>
</comment>
<evidence type="ECO:0000313" key="1">
    <source>
        <dbReference type="EMBL" id="PHQ27858.1"/>
    </source>
</evidence>
<dbReference type="RefSeq" id="WP_099647655.1">
    <property type="nucleotide sequence ID" value="NZ_KZ319306.1"/>
</dbReference>
<gene>
    <name evidence="1" type="ORF">CJ305_17795</name>
</gene>
<proteinExistence type="predicted"/>
<dbReference type="EMBL" id="NQXA01000026">
    <property type="protein sequence ID" value="PHQ27858.1"/>
    <property type="molecule type" value="Genomic_DNA"/>
</dbReference>
<evidence type="ECO:0000313" key="2">
    <source>
        <dbReference type="Proteomes" id="UP000229433"/>
    </source>
</evidence>
<dbReference type="Proteomes" id="UP000229433">
    <property type="component" value="Unassembled WGS sequence"/>
</dbReference>